<sequence>MAEAGVPLPPVSRPPPTSRRVRPPLSIAALGHRVFSQGGVVASLLRLLALSLVVLSLQSVVISAPRAALVATTLQANDARVSTLHTLSNATQRPRPNIVLLLADDLQPTDLTAGWTDHLAALRRAGVSFADAHTPSPLCTPSRFSLLTGRYASSYFCAAATPPVRQLTLDGRTATSPSLPSIDFNIDLPRGAHPTAAALLRAAGYRTGFVGKWHLGYPPSALPQPERARIRAAPSREWRRVRRAAAAEYRAILAYVRRAGFDHAERVYVNNLYAEQHVLPAAMLHHNVEWLADGAGRFIRGGARGARPFFLYVAWTLPHNPDAEASLAADPRFTPAGLWALDGEINRSVVDAARERVRQRVGLPGGKRMPQLGHKHYPLAVAWLDSGVGMVMAALRSARVLESTIAIFTSDHQSYDKRHCYTGGSRVPLVFAWPSHVQPQPEPLRQLVSHLDILPTIAHAALGADAAADAVAAHKLSGVSFLGLMRVSPPLAASARQPPMLEEYGSNGTPRVLFCEVGQSRAAFTQSTRLIYSPQIKPISKGGSTDLRHNYQAHRHHPAYWRPLQLYDLLADPKEQINLFDEPEYRERRVFLSTLLQAQVDVCHKIATN</sequence>
<dbReference type="Proteomes" id="UP001515480">
    <property type="component" value="Unassembled WGS sequence"/>
</dbReference>
<keyword evidence="3" id="KW-0378">Hydrolase</keyword>
<keyword evidence="4" id="KW-0106">Calcium</keyword>
<evidence type="ECO:0000256" key="5">
    <source>
        <dbReference type="SAM" id="MobiDB-lite"/>
    </source>
</evidence>
<dbReference type="SUPFAM" id="SSF53649">
    <property type="entry name" value="Alkaline phosphatase-like"/>
    <property type="match status" value="1"/>
</dbReference>
<dbReference type="InterPro" id="IPR050738">
    <property type="entry name" value="Sulfatase"/>
</dbReference>
<evidence type="ECO:0000259" key="6">
    <source>
        <dbReference type="Pfam" id="PF00884"/>
    </source>
</evidence>
<reference evidence="7 8" key="1">
    <citation type="journal article" date="2024" name="Science">
        <title>Giant polyketide synthase enzymes in the biosynthesis of giant marine polyether toxins.</title>
        <authorList>
            <person name="Fallon T.R."/>
            <person name="Shende V.V."/>
            <person name="Wierzbicki I.H."/>
            <person name="Pendleton A.L."/>
            <person name="Watervoot N.F."/>
            <person name="Auber R.P."/>
            <person name="Gonzalez D.J."/>
            <person name="Wisecaver J.H."/>
            <person name="Moore B.S."/>
        </authorList>
    </citation>
    <scope>NUCLEOTIDE SEQUENCE [LARGE SCALE GENOMIC DNA]</scope>
    <source>
        <strain evidence="7 8">12B1</strain>
    </source>
</reference>
<dbReference type="PANTHER" id="PTHR42693">
    <property type="entry name" value="ARYLSULFATASE FAMILY MEMBER"/>
    <property type="match status" value="1"/>
</dbReference>
<dbReference type="EMBL" id="JBGBPQ010000021">
    <property type="protein sequence ID" value="KAL1503726.1"/>
    <property type="molecule type" value="Genomic_DNA"/>
</dbReference>
<proteinExistence type="inferred from homology"/>
<dbReference type="InterPro" id="IPR017850">
    <property type="entry name" value="Alkaline_phosphatase_core_sf"/>
</dbReference>
<dbReference type="PANTHER" id="PTHR42693:SF33">
    <property type="entry name" value="ARYLSULFATASE"/>
    <property type="match status" value="1"/>
</dbReference>
<dbReference type="AlphaFoldDB" id="A0AB34IQQ0"/>
<dbReference type="GO" id="GO:0046872">
    <property type="term" value="F:metal ion binding"/>
    <property type="evidence" value="ECO:0007669"/>
    <property type="project" value="UniProtKB-KW"/>
</dbReference>
<protein>
    <recommendedName>
        <fullName evidence="6">Sulfatase N-terminal domain-containing protein</fullName>
    </recommendedName>
</protein>
<dbReference type="InterPro" id="IPR000917">
    <property type="entry name" value="Sulfatase_N"/>
</dbReference>
<evidence type="ECO:0000256" key="4">
    <source>
        <dbReference type="ARBA" id="ARBA00022837"/>
    </source>
</evidence>
<evidence type="ECO:0000256" key="1">
    <source>
        <dbReference type="ARBA" id="ARBA00008779"/>
    </source>
</evidence>
<dbReference type="GO" id="GO:0004065">
    <property type="term" value="F:arylsulfatase activity"/>
    <property type="evidence" value="ECO:0007669"/>
    <property type="project" value="TreeGrafter"/>
</dbReference>
<keyword evidence="2" id="KW-0479">Metal-binding</keyword>
<dbReference type="Gene3D" id="3.40.720.10">
    <property type="entry name" value="Alkaline Phosphatase, subunit A"/>
    <property type="match status" value="1"/>
</dbReference>
<comment type="similarity">
    <text evidence="1">Belongs to the sulfatase family.</text>
</comment>
<dbReference type="PROSITE" id="PS00149">
    <property type="entry name" value="SULFATASE_2"/>
    <property type="match status" value="1"/>
</dbReference>
<evidence type="ECO:0000256" key="3">
    <source>
        <dbReference type="ARBA" id="ARBA00022801"/>
    </source>
</evidence>
<comment type="caution">
    <text evidence="7">The sequence shown here is derived from an EMBL/GenBank/DDBJ whole genome shotgun (WGS) entry which is preliminary data.</text>
</comment>
<dbReference type="InterPro" id="IPR024607">
    <property type="entry name" value="Sulfatase_CS"/>
</dbReference>
<dbReference type="PROSITE" id="PS00523">
    <property type="entry name" value="SULFATASE_1"/>
    <property type="match status" value="1"/>
</dbReference>
<gene>
    <name evidence="7" type="ORF">AB1Y20_012198</name>
</gene>
<evidence type="ECO:0000256" key="2">
    <source>
        <dbReference type="ARBA" id="ARBA00022723"/>
    </source>
</evidence>
<accession>A0AB34IQQ0</accession>
<name>A0AB34IQQ0_PRYPA</name>
<organism evidence="7 8">
    <name type="scientific">Prymnesium parvum</name>
    <name type="common">Toxic golden alga</name>
    <dbReference type="NCBI Taxonomy" id="97485"/>
    <lineage>
        <taxon>Eukaryota</taxon>
        <taxon>Haptista</taxon>
        <taxon>Haptophyta</taxon>
        <taxon>Prymnesiophyceae</taxon>
        <taxon>Prymnesiales</taxon>
        <taxon>Prymnesiaceae</taxon>
        <taxon>Prymnesium</taxon>
    </lineage>
</organism>
<keyword evidence="8" id="KW-1185">Reference proteome</keyword>
<feature type="region of interest" description="Disordered" evidence="5">
    <location>
        <begin position="1"/>
        <end position="20"/>
    </location>
</feature>
<dbReference type="Pfam" id="PF00884">
    <property type="entry name" value="Sulfatase"/>
    <property type="match status" value="1"/>
</dbReference>
<evidence type="ECO:0000313" key="8">
    <source>
        <dbReference type="Proteomes" id="UP001515480"/>
    </source>
</evidence>
<feature type="compositionally biased region" description="Pro residues" evidence="5">
    <location>
        <begin position="7"/>
        <end position="17"/>
    </location>
</feature>
<feature type="domain" description="Sulfatase N-terminal" evidence="6">
    <location>
        <begin position="96"/>
        <end position="463"/>
    </location>
</feature>
<evidence type="ECO:0000313" key="7">
    <source>
        <dbReference type="EMBL" id="KAL1503726.1"/>
    </source>
</evidence>